<dbReference type="PROSITE" id="PS50977">
    <property type="entry name" value="HTH_TETR_2"/>
    <property type="match status" value="1"/>
</dbReference>
<dbReference type="Gene3D" id="1.10.357.10">
    <property type="entry name" value="Tetracycline Repressor, domain 2"/>
    <property type="match status" value="1"/>
</dbReference>
<gene>
    <name evidence="4" type="ORF">SAMN05421834_11578</name>
</gene>
<dbReference type="STRING" id="56779.SAMN05421834_11578"/>
<dbReference type="PANTHER" id="PTHR43479:SF11">
    <property type="entry name" value="ACREF_ENVCD OPERON REPRESSOR-RELATED"/>
    <property type="match status" value="1"/>
</dbReference>
<dbReference type="SUPFAM" id="SSF46689">
    <property type="entry name" value="Homeodomain-like"/>
    <property type="match status" value="1"/>
</dbReference>
<dbReference type="Proteomes" id="UP000185669">
    <property type="component" value="Unassembled WGS sequence"/>
</dbReference>
<evidence type="ECO:0000313" key="5">
    <source>
        <dbReference type="Proteomes" id="UP000185669"/>
    </source>
</evidence>
<dbReference type="OrthoDB" id="9814200at2"/>
<protein>
    <submittedName>
        <fullName evidence="4">Transcriptional regulator, TetR family</fullName>
    </submittedName>
</protein>
<dbReference type="InterPro" id="IPR001647">
    <property type="entry name" value="HTH_TetR"/>
</dbReference>
<evidence type="ECO:0000256" key="2">
    <source>
        <dbReference type="PROSITE-ProRule" id="PRU00335"/>
    </source>
</evidence>
<evidence type="ECO:0000256" key="1">
    <source>
        <dbReference type="ARBA" id="ARBA00023125"/>
    </source>
</evidence>
<feature type="DNA-binding region" description="H-T-H motif" evidence="2">
    <location>
        <begin position="30"/>
        <end position="49"/>
    </location>
</feature>
<dbReference type="EMBL" id="FTNC01000015">
    <property type="protein sequence ID" value="SIR18959.1"/>
    <property type="molecule type" value="Genomic_DNA"/>
</dbReference>
<evidence type="ECO:0000259" key="3">
    <source>
        <dbReference type="PROSITE" id="PS50977"/>
    </source>
</evidence>
<dbReference type="InterPro" id="IPR050624">
    <property type="entry name" value="HTH-type_Tx_Regulator"/>
</dbReference>
<keyword evidence="1 2" id="KW-0238">DNA-binding</keyword>
<name>A0A1N6YX09_9FIRM</name>
<proteinExistence type="predicted"/>
<dbReference type="Pfam" id="PF00440">
    <property type="entry name" value="TetR_N"/>
    <property type="match status" value="1"/>
</dbReference>
<accession>A0A1N6YX09</accession>
<reference evidence="5" key="1">
    <citation type="submission" date="2017-01" db="EMBL/GenBank/DDBJ databases">
        <authorList>
            <person name="Varghese N."/>
            <person name="Submissions S."/>
        </authorList>
    </citation>
    <scope>NUCLEOTIDE SEQUENCE [LARGE SCALE GENOMIC DNA]</scope>
    <source>
        <strain evidence="5">ATCC 700103</strain>
    </source>
</reference>
<dbReference type="PANTHER" id="PTHR43479">
    <property type="entry name" value="ACREF/ENVCD OPERON REPRESSOR-RELATED"/>
    <property type="match status" value="1"/>
</dbReference>
<evidence type="ECO:0000313" key="4">
    <source>
        <dbReference type="EMBL" id="SIR18959.1"/>
    </source>
</evidence>
<keyword evidence="5" id="KW-1185">Reference proteome</keyword>
<dbReference type="RefSeq" id="WP_076545445.1">
    <property type="nucleotide sequence ID" value="NZ_FTNC01000015.1"/>
</dbReference>
<dbReference type="InterPro" id="IPR009057">
    <property type="entry name" value="Homeodomain-like_sf"/>
</dbReference>
<dbReference type="AlphaFoldDB" id="A0A1N6YX09"/>
<organism evidence="4 5">
    <name type="scientific">Halanaerobium kushneri</name>
    <dbReference type="NCBI Taxonomy" id="56779"/>
    <lineage>
        <taxon>Bacteria</taxon>
        <taxon>Bacillati</taxon>
        <taxon>Bacillota</taxon>
        <taxon>Clostridia</taxon>
        <taxon>Halanaerobiales</taxon>
        <taxon>Halanaerobiaceae</taxon>
        <taxon>Halanaerobium</taxon>
    </lineage>
</organism>
<feature type="domain" description="HTH tetR-type" evidence="3">
    <location>
        <begin position="6"/>
        <end position="67"/>
    </location>
</feature>
<dbReference type="GO" id="GO:0003677">
    <property type="term" value="F:DNA binding"/>
    <property type="evidence" value="ECO:0007669"/>
    <property type="project" value="UniProtKB-UniRule"/>
</dbReference>
<sequence>MKREDSDTKNKIIDVTIDLIKEKKDVSKITIRRIAKEAGVATSMINYHFQTKVNLINKAVESYISNIITNAGEQYQDRDFTPEKKVRMRLKQAAKFLAKNPGIARVSILNDLNRGDESDNSSQLLHSIFAQLKEVYGSEKDELDLKILAEQQLATVQHIFLRAEIFKKVTGMDFYDDQERDDLMDKVLDNILVKKE</sequence>